<gene>
    <name evidence="4" type="ORF">J116_003220</name>
</gene>
<sequence length="164" mass="17400">MVEADCAAVAGVRVSGWRSAYRGLLPDAYLDAMSVEADAELRREHLARAGERVAHLVAERGGEVAGWAAFGPDRAPGAGPGDAELYALYVRPDVVGAGVGRALTDDVVARAAGLGFTELSLWVLEGNARARRFYARAGFVPDGAREPWEVGGTTVTEVRYVRSL</sequence>
<dbReference type="PROSITE" id="PS51186">
    <property type="entry name" value="GNAT"/>
    <property type="match status" value="1"/>
</dbReference>
<dbReference type="PANTHER" id="PTHR43877">
    <property type="entry name" value="AMINOALKYLPHOSPHONATE N-ACETYLTRANSFERASE-RELATED-RELATED"/>
    <property type="match status" value="1"/>
</dbReference>
<evidence type="ECO:0000259" key="3">
    <source>
        <dbReference type="PROSITE" id="PS51186"/>
    </source>
</evidence>
<organism evidence="4 5">
    <name type="scientific">Streptomyces thermolilacinus SPC6</name>
    <dbReference type="NCBI Taxonomy" id="1306406"/>
    <lineage>
        <taxon>Bacteria</taxon>
        <taxon>Bacillati</taxon>
        <taxon>Actinomycetota</taxon>
        <taxon>Actinomycetes</taxon>
        <taxon>Kitasatosporales</taxon>
        <taxon>Streptomycetaceae</taxon>
        <taxon>Streptomyces</taxon>
    </lineage>
</organism>
<accession>A0A1D3DZR4</accession>
<evidence type="ECO:0000256" key="2">
    <source>
        <dbReference type="ARBA" id="ARBA00023315"/>
    </source>
</evidence>
<dbReference type="eggNOG" id="COG1247">
    <property type="taxonomic scope" value="Bacteria"/>
</dbReference>
<evidence type="ECO:0000313" key="4">
    <source>
        <dbReference type="EMBL" id="OEJ97816.1"/>
    </source>
</evidence>
<dbReference type="AlphaFoldDB" id="A0A1D3DZR4"/>
<proteinExistence type="predicted"/>
<dbReference type="GO" id="GO:0016747">
    <property type="term" value="F:acyltransferase activity, transferring groups other than amino-acyl groups"/>
    <property type="evidence" value="ECO:0007669"/>
    <property type="project" value="InterPro"/>
</dbReference>
<name>A0A1D3DZR4_9ACTN</name>
<dbReference type="Pfam" id="PF00583">
    <property type="entry name" value="Acetyltransf_1"/>
    <property type="match status" value="1"/>
</dbReference>
<protein>
    <submittedName>
        <fullName evidence="4">GNAT family N-acetyltransferase</fullName>
    </submittedName>
</protein>
<dbReference type="CDD" id="cd04301">
    <property type="entry name" value="NAT_SF"/>
    <property type="match status" value="1"/>
</dbReference>
<keyword evidence="2" id="KW-0012">Acyltransferase</keyword>
<dbReference type="STRING" id="1306406.J116_003220"/>
<dbReference type="EMBL" id="ASHX02000001">
    <property type="protein sequence ID" value="OEJ97816.1"/>
    <property type="molecule type" value="Genomic_DNA"/>
</dbReference>
<feature type="domain" description="N-acetyltransferase" evidence="3">
    <location>
        <begin position="12"/>
        <end position="164"/>
    </location>
</feature>
<dbReference type="OrthoDB" id="5243635at2"/>
<keyword evidence="5" id="KW-1185">Reference proteome</keyword>
<dbReference type="InterPro" id="IPR000182">
    <property type="entry name" value="GNAT_dom"/>
</dbReference>
<comment type="caution">
    <text evidence="4">The sequence shown here is derived from an EMBL/GenBank/DDBJ whole genome shotgun (WGS) entry which is preliminary data.</text>
</comment>
<dbReference type="Gene3D" id="3.40.630.30">
    <property type="match status" value="1"/>
</dbReference>
<dbReference type="InterPro" id="IPR050832">
    <property type="entry name" value="Bact_Acetyltransf"/>
</dbReference>
<keyword evidence="1" id="KW-0808">Transferase</keyword>
<dbReference type="InterPro" id="IPR016181">
    <property type="entry name" value="Acyl_CoA_acyltransferase"/>
</dbReference>
<reference evidence="4 5" key="1">
    <citation type="journal article" date="2013" name="Genome Announc.">
        <title>Genome Sequence of Streptomyces violaceusniger Strain SPC6, a Halotolerant Streptomycete That Exhibits Rapid Growth and Development.</title>
        <authorList>
            <person name="Chen X."/>
            <person name="Zhang B."/>
            <person name="Zhang W."/>
            <person name="Wu X."/>
            <person name="Zhang M."/>
            <person name="Chen T."/>
            <person name="Liu G."/>
            <person name="Dyson P."/>
        </authorList>
    </citation>
    <scope>NUCLEOTIDE SEQUENCE [LARGE SCALE GENOMIC DNA]</scope>
    <source>
        <strain evidence="4 5">SPC6</strain>
    </source>
</reference>
<evidence type="ECO:0000256" key="1">
    <source>
        <dbReference type="ARBA" id="ARBA00022679"/>
    </source>
</evidence>
<dbReference type="SUPFAM" id="SSF55729">
    <property type="entry name" value="Acyl-CoA N-acyltransferases (Nat)"/>
    <property type="match status" value="1"/>
</dbReference>
<dbReference type="Proteomes" id="UP000095329">
    <property type="component" value="Unassembled WGS sequence"/>
</dbReference>
<evidence type="ECO:0000313" key="5">
    <source>
        <dbReference type="Proteomes" id="UP000095329"/>
    </source>
</evidence>